<keyword evidence="7" id="KW-1185">Reference proteome</keyword>
<evidence type="ECO:0000313" key="6">
    <source>
        <dbReference type="EMBL" id="OQP58270.1"/>
    </source>
</evidence>
<protein>
    <recommendedName>
        <fullName evidence="5">Histidine kinase domain-containing protein</fullName>
    </recommendedName>
</protein>
<dbReference type="InterPro" id="IPR005467">
    <property type="entry name" value="His_kinase_dom"/>
</dbReference>
<name>A0A1V9FIV4_9BACT</name>
<keyword evidence="2" id="KW-0418">Kinase</keyword>
<dbReference type="SUPFAM" id="SSF69322">
    <property type="entry name" value="Tricorn protease domain 2"/>
    <property type="match status" value="1"/>
</dbReference>
<dbReference type="GO" id="GO:0046983">
    <property type="term" value="F:protein dimerization activity"/>
    <property type="evidence" value="ECO:0007669"/>
    <property type="project" value="InterPro"/>
</dbReference>
<comment type="caution">
    <text evidence="6">The sequence shown here is derived from an EMBL/GenBank/DDBJ whole genome shotgun (WGS) entry which is preliminary data.</text>
</comment>
<sequence length="998" mass="112361">MRLVLFYKITILIILFSFLESNAQQISFLPLTKLNRKDLLPSLNARKIVKDNLGFIWVATQDGLYRFDGRHSVYFTHNEKDPRFALGGTDIFDLAITEDGRFLWALSNNGTITRINILQGIVDRTVTLTAAAIWAKSLCTAGNYLYAGTAEGLVYRIDNRNGAVSPPLSLGKVLGHGGSVDNIIAGPDQQIYLLVSGLGIIITDQDLRHIRTLNPDQFFPGSKVEFFDYVIYNHSVIISSNAGLLVLNMPANQLKPAAQVMPPQARKMLPKKIDCMTVSGDIAYFAGDQHLIEVNLQSGNYRQIIFSRNMEDQDWLIFTSSLYFDGVSLWIGSQYGTGWIKDVHTPFTAFYTSKNTPSEKLEHCMTLFHTDTATIYACTDHGLYKLQTHTGNLQRVSERKQYYAGIDVKGRGIIASGPHGTEAFDHNGNKAALQRMFPELTILKNETLVAMETIRDSLYFFSGFNPTSLFCWDRVRRQIHRLPSSGMGGSRKGYFVKKLYASTKGKLWILFDASISIYDPANGNVQELTLYPPGETSALSILMDVCESSNRYWITVYGKGIAQLIQNGKIEQLYSIAEGVHNLCLYSVLPLNDSIIIASSNEGLTSVNLHTRQVRNFFEEDGLHSNYFEQFSSDQQSNHIFFGGLKGLTMIDRKKFHIDNGNSHLYAKSVSLQNSSGSLDTFSTLFNQMIVPSTTIQVAFNFCSVNFSTPEKETFFYRITEVDSSWIPIGHQNSISLIGLSPGAYTVQVKSSESNKTAGMHPLQLKLIWLPHWYQTWWFKAAILLLIIVLTYLVFSYRIYQMKKEQQIRKGIASDLHDDIGSTLNALKVYSHLARREPGKEEHMIQIEESLAQASSGLRDMLWTLDDNNDTMSGIMERIKKFAMPLAIANNIELQYAVNDEQNQPVSKTEKRNLLMIAKESINNAIKYAQPKTILIRLEYRNNLKSLIISDDGKGFSINMSGEGNGLKNIRYRAAQIHFETMITSTPGKGTAIKVWKK</sequence>
<gene>
    <name evidence="6" type="ORF">A3860_08095</name>
</gene>
<dbReference type="InterPro" id="IPR011712">
    <property type="entry name" value="Sig_transdc_His_kin_sub3_dim/P"/>
</dbReference>
<feature type="domain" description="Histidine kinase" evidence="5">
    <location>
        <begin position="815"/>
        <end position="998"/>
    </location>
</feature>
<dbReference type="GO" id="GO:0016020">
    <property type="term" value="C:membrane"/>
    <property type="evidence" value="ECO:0007669"/>
    <property type="project" value="InterPro"/>
</dbReference>
<keyword evidence="3" id="KW-0902">Two-component regulatory system</keyword>
<evidence type="ECO:0000313" key="7">
    <source>
        <dbReference type="Proteomes" id="UP000192796"/>
    </source>
</evidence>
<dbReference type="AlphaFoldDB" id="A0A1V9FIV4"/>
<dbReference type="InterPro" id="IPR011123">
    <property type="entry name" value="Y_Y_Y"/>
</dbReference>
<dbReference type="SUPFAM" id="SSF50998">
    <property type="entry name" value="Quinoprotein alcohol dehydrogenase-like"/>
    <property type="match status" value="1"/>
</dbReference>
<dbReference type="STRING" id="1703345.A3860_08095"/>
<feature type="transmembrane region" description="Helical" evidence="4">
    <location>
        <begin position="777"/>
        <end position="800"/>
    </location>
</feature>
<dbReference type="GO" id="GO:0000155">
    <property type="term" value="F:phosphorelay sensor kinase activity"/>
    <property type="evidence" value="ECO:0007669"/>
    <property type="project" value="InterPro"/>
</dbReference>
<dbReference type="InterPro" id="IPR011047">
    <property type="entry name" value="Quinoprotein_ADH-like_sf"/>
</dbReference>
<dbReference type="RefSeq" id="WP_081155422.1">
    <property type="nucleotide sequence ID" value="NZ_LVYD01000102.1"/>
</dbReference>
<keyword evidence="1" id="KW-0808">Transferase</keyword>
<dbReference type="CDD" id="cd16917">
    <property type="entry name" value="HATPase_UhpB-NarQ-NarX-like"/>
    <property type="match status" value="1"/>
</dbReference>
<keyword evidence="4" id="KW-0472">Membrane</keyword>
<dbReference type="Proteomes" id="UP000192796">
    <property type="component" value="Unassembled WGS sequence"/>
</dbReference>
<dbReference type="SUPFAM" id="SSF55874">
    <property type="entry name" value="ATPase domain of HSP90 chaperone/DNA topoisomerase II/histidine kinase"/>
    <property type="match status" value="1"/>
</dbReference>
<dbReference type="PANTHER" id="PTHR24421">
    <property type="entry name" value="NITRATE/NITRITE SENSOR PROTEIN NARX-RELATED"/>
    <property type="match status" value="1"/>
</dbReference>
<organism evidence="6 7">
    <name type="scientific">Niastella vici</name>
    <dbReference type="NCBI Taxonomy" id="1703345"/>
    <lineage>
        <taxon>Bacteria</taxon>
        <taxon>Pseudomonadati</taxon>
        <taxon>Bacteroidota</taxon>
        <taxon>Chitinophagia</taxon>
        <taxon>Chitinophagales</taxon>
        <taxon>Chitinophagaceae</taxon>
        <taxon>Niastella</taxon>
    </lineage>
</organism>
<evidence type="ECO:0000256" key="2">
    <source>
        <dbReference type="ARBA" id="ARBA00022777"/>
    </source>
</evidence>
<dbReference type="InterPro" id="IPR036890">
    <property type="entry name" value="HATPase_C_sf"/>
</dbReference>
<reference evidence="6 7" key="1">
    <citation type="submission" date="2016-03" db="EMBL/GenBank/DDBJ databases">
        <title>Niastella vici sp. nov., isolated from farmland soil.</title>
        <authorList>
            <person name="Chen L."/>
            <person name="Wang D."/>
            <person name="Yang S."/>
            <person name="Wang G."/>
        </authorList>
    </citation>
    <scope>NUCLEOTIDE SEQUENCE [LARGE SCALE GENOMIC DNA]</scope>
    <source>
        <strain evidence="6 7">DJ57</strain>
    </source>
</reference>
<dbReference type="Pfam" id="PF07495">
    <property type="entry name" value="Y_Y_Y"/>
    <property type="match status" value="1"/>
</dbReference>
<dbReference type="InterPro" id="IPR013783">
    <property type="entry name" value="Ig-like_fold"/>
</dbReference>
<evidence type="ECO:0000256" key="4">
    <source>
        <dbReference type="SAM" id="Phobius"/>
    </source>
</evidence>
<dbReference type="Pfam" id="PF02518">
    <property type="entry name" value="HATPase_c"/>
    <property type="match status" value="1"/>
</dbReference>
<dbReference type="Pfam" id="PF07730">
    <property type="entry name" value="HisKA_3"/>
    <property type="match status" value="1"/>
</dbReference>
<dbReference type="EMBL" id="LVYD01000102">
    <property type="protein sequence ID" value="OQP58270.1"/>
    <property type="molecule type" value="Genomic_DNA"/>
</dbReference>
<keyword evidence="4" id="KW-0812">Transmembrane</keyword>
<dbReference type="InterPro" id="IPR015943">
    <property type="entry name" value="WD40/YVTN_repeat-like_dom_sf"/>
</dbReference>
<dbReference type="Gene3D" id="1.20.5.1930">
    <property type="match status" value="1"/>
</dbReference>
<dbReference type="PROSITE" id="PS50109">
    <property type="entry name" value="HIS_KIN"/>
    <property type="match status" value="1"/>
</dbReference>
<accession>A0A1V9FIV4</accession>
<dbReference type="Gene3D" id="2.130.10.10">
    <property type="entry name" value="YVTN repeat-like/Quinoprotein amine dehydrogenase"/>
    <property type="match status" value="3"/>
</dbReference>
<dbReference type="OrthoDB" id="9806995at2"/>
<keyword evidence="4" id="KW-1133">Transmembrane helix</keyword>
<dbReference type="Gene3D" id="3.30.565.10">
    <property type="entry name" value="Histidine kinase-like ATPase, C-terminal domain"/>
    <property type="match status" value="1"/>
</dbReference>
<evidence type="ECO:0000256" key="1">
    <source>
        <dbReference type="ARBA" id="ARBA00022679"/>
    </source>
</evidence>
<evidence type="ECO:0000259" key="5">
    <source>
        <dbReference type="PROSITE" id="PS50109"/>
    </source>
</evidence>
<proteinExistence type="predicted"/>
<evidence type="ECO:0000256" key="3">
    <source>
        <dbReference type="ARBA" id="ARBA00023012"/>
    </source>
</evidence>
<dbReference type="InterPro" id="IPR050482">
    <property type="entry name" value="Sensor_HK_TwoCompSys"/>
</dbReference>
<dbReference type="Gene3D" id="2.60.40.10">
    <property type="entry name" value="Immunoglobulins"/>
    <property type="match status" value="1"/>
</dbReference>
<dbReference type="InterPro" id="IPR003594">
    <property type="entry name" value="HATPase_dom"/>
</dbReference>